<name>A0A5N6XP68_9EURO</name>
<proteinExistence type="predicted"/>
<reference evidence="2" key="1">
    <citation type="submission" date="2019-04" db="EMBL/GenBank/DDBJ databases">
        <title>Friends and foes A comparative genomics study of 23 Aspergillus species from section Flavi.</title>
        <authorList>
            <consortium name="DOE Joint Genome Institute"/>
            <person name="Kjaerbolling I."/>
            <person name="Vesth T."/>
            <person name="Frisvad J.C."/>
            <person name="Nybo J.L."/>
            <person name="Theobald S."/>
            <person name="Kildgaard S."/>
            <person name="Isbrandt T."/>
            <person name="Kuo A."/>
            <person name="Sato A."/>
            <person name="Lyhne E.K."/>
            <person name="Kogle M.E."/>
            <person name="Wiebenga A."/>
            <person name="Kun R.S."/>
            <person name="Lubbers R.J."/>
            <person name="Makela M.R."/>
            <person name="Barry K."/>
            <person name="Chovatia M."/>
            <person name="Clum A."/>
            <person name="Daum C."/>
            <person name="Haridas S."/>
            <person name="He G."/>
            <person name="LaButti K."/>
            <person name="Lipzen A."/>
            <person name="Mondo S."/>
            <person name="Riley R."/>
            <person name="Salamov A."/>
            <person name="Simmons B.A."/>
            <person name="Magnuson J.K."/>
            <person name="Henrissat B."/>
            <person name="Mortensen U.H."/>
            <person name="Larsen T.O."/>
            <person name="Devries R.P."/>
            <person name="Grigoriev I.V."/>
            <person name="Machida M."/>
            <person name="Baker S.E."/>
            <person name="Andersen M.R."/>
        </authorList>
    </citation>
    <scope>NUCLEOTIDE SEQUENCE</scope>
    <source>
        <strain evidence="2">CBS 117612</strain>
    </source>
</reference>
<organism evidence="2">
    <name type="scientific">Aspergillus arachidicola</name>
    <dbReference type="NCBI Taxonomy" id="656916"/>
    <lineage>
        <taxon>Eukaryota</taxon>
        <taxon>Fungi</taxon>
        <taxon>Dikarya</taxon>
        <taxon>Ascomycota</taxon>
        <taxon>Pezizomycotina</taxon>
        <taxon>Eurotiomycetes</taxon>
        <taxon>Eurotiomycetidae</taxon>
        <taxon>Eurotiales</taxon>
        <taxon>Aspergillaceae</taxon>
        <taxon>Aspergillus</taxon>
        <taxon>Aspergillus subgen. Circumdati</taxon>
    </lineage>
</organism>
<gene>
    <name evidence="2" type="ORF">BDV24DRAFT_145326</name>
</gene>
<feature type="region of interest" description="Disordered" evidence="1">
    <location>
        <begin position="1"/>
        <end position="43"/>
    </location>
</feature>
<dbReference type="AlphaFoldDB" id="A0A5N6XP68"/>
<dbReference type="Proteomes" id="UP000325558">
    <property type="component" value="Unassembled WGS sequence"/>
</dbReference>
<evidence type="ECO:0000256" key="1">
    <source>
        <dbReference type="SAM" id="MobiDB-lite"/>
    </source>
</evidence>
<dbReference type="EMBL" id="ML737249">
    <property type="protein sequence ID" value="KAE8334742.1"/>
    <property type="molecule type" value="Genomic_DNA"/>
</dbReference>
<evidence type="ECO:0000313" key="2">
    <source>
        <dbReference type="EMBL" id="KAE8334742.1"/>
    </source>
</evidence>
<accession>A0A5N6XP68</accession>
<protein>
    <submittedName>
        <fullName evidence="2">Uncharacterized protein</fullName>
    </submittedName>
</protein>
<sequence length="65" mass="6150">MAESSGASLAAADSPPDPSSVSGATLAPSDDPPASSLPVSVGSPLLEPMRCAADPAALPASGSCR</sequence>